<dbReference type="Gene3D" id="1.10.260.40">
    <property type="entry name" value="lambda repressor-like DNA-binding domains"/>
    <property type="match status" value="1"/>
</dbReference>
<dbReference type="RefSeq" id="WP_209850412.1">
    <property type="nucleotide sequence ID" value="NZ_JAGGJV010000002.1"/>
</dbReference>
<evidence type="ECO:0000313" key="3">
    <source>
        <dbReference type="Proteomes" id="UP000823786"/>
    </source>
</evidence>
<dbReference type="EMBL" id="JAGGJV010000002">
    <property type="protein sequence ID" value="MBP1858220.1"/>
    <property type="molecule type" value="Genomic_DNA"/>
</dbReference>
<sequence>MKDATLEPAKLGSGNYLKDRGYADPAEMRVKFLLSNEIALAIDDKALSQKAAAELTGLKQPDISRISNGNVADYSVWRLMRTLSLLGKDIVIDIQQSSQQQGDINTNTVPAKLVSVAGR</sequence>
<organism evidence="2 3">
    <name type="scientific">Rhizobium herbae</name>
    <dbReference type="NCBI Taxonomy" id="508661"/>
    <lineage>
        <taxon>Bacteria</taxon>
        <taxon>Pseudomonadati</taxon>
        <taxon>Pseudomonadota</taxon>
        <taxon>Alphaproteobacteria</taxon>
        <taxon>Hyphomicrobiales</taxon>
        <taxon>Rhizobiaceae</taxon>
        <taxon>Rhizobium/Agrobacterium group</taxon>
        <taxon>Rhizobium</taxon>
    </lineage>
</organism>
<evidence type="ECO:0000259" key="1">
    <source>
        <dbReference type="Pfam" id="PF13744"/>
    </source>
</evidence>
<dbReference type="Proteomes" id="UP000823786">
    <property type="component" value="Unassembled WGS sequence"/>
</dbReference>
<dbReference type="SUPFAM" id="SSF47413">
    <property type="entry name" value="lambda repressor-like DNA-binding domains"/>
    <property type="match status" value="1"/>
</dbReference>
<feature type="domain" description="HigA2-like helix-turn-helix" evidence="1">
    <location>
        <begin position="17"/>
        <end position="94"/>
    </location>
</feature>
<name>A0ABS4EJU6_9HYPH</name>
<proteinExistence type="predicted"/>
<protein>
    <submittedName>
        <fullName evidence="2">XRE-type DNA-binding protein</fullName>
    </submittedName>
</protein>
<dbReference type="InterPro" id="IPR039554">
    <property type="entry name" value="HigA2-like_HTH"/>
</dbReference>
<dbReference type="InterPro" id="IPR010982">
    <property type="entry name" value="Lambda_DNA-bd_dom_sf"/>
</dbReference>
<evidence type="ECO:0000313" key="2">
    <source>
        <dbReference type="EMBL" id="MBP1858220.1"/>
    </source>
</evidence>
<reference evidence="2 3" key="1">
    <citation type="submission" date="2021-03" db="EMBL/GenBank/DDBJ databases">
        <title>Genomic Encyclopedia of Type Strains, Phase IV (KMG-IV): sequencing the most valuable type-strain genomes for metagenomic binning, comparative biology and taxonomic classification.</title>
        <authorList>
            <person name="Goeker M."/>
        </authorList>
    </citation>
    <scope>NUCLEOTIDE SEQUENCE [LARGE SCALE GENOMIC DNA]</scope>
    <source>
        <strain evidence="2 3">DSM 26427</strain>
    </source>
</reference>
<keyword evidence="3" id="KW-1185">Reference proteome</keyword>
<comment type="caution">
    <text evidence="2">The sequence shown here is derived from an EMBL/GenBank/DDBJ whole genome shotgun (WGS) entry which is preliminary data.</text>
</comment>
<keyword evidence="2" id="KW-0238">DNA-binding</keyword>
<accession>A0ABS4EJU6</accession>
<dbReference type="GO" id="GO:0003677">
    <property type="term" value="F:DNA binding"/>
    <property type="evidence" value="ECO:0007669"/>
    <property type="project" value="UniProtKB-KW"/>
</dbReference>
<gene>
    <name evidence="2" type="ORF">J2Z75_001716</name>
</gene>
<dbReference type="Pfam" id="PF13744">
    <property type="entry name" value="HTH_37"/>
    <property type="match status" value="1"/>
</dbReference>